<evidence type="ECO:0000313" key="2">
    <source>
        <dbReference type="Proteomes" id="UP000494115"/>
    </source>
</evidence>
<sequence length="173" mass="19282">MTANATVTLLPDAGPLITLAYADALDLLLKSGWTVALVDMVLHEVTRNETPTSARIGEWVRDNRIPVLETNVYHRYTQVRAVSPSRKANLGELAIQEEMSGFGLAAEQTGIFLFEDHKIARASFLLPDNCRKVSTRAFLLFLEQQGLIESATDVERRAILAGRQFSQIRFPPE</sequence>
<protein>
    <recommendedName>
        <fullName evidence="3">PIN domain-containing protein</fullName>
    </recommendedName>
</protein>
<dbReference type="EMBL" id="CADIKM010000004">
    <property type="protein sequence ID" value="CAB3781752.1"/>
    <property type="molecule type" value="Genomic_DNA"/>
</dbReference>
<keyword evidence="2" id="KW-1185">Reference proteome</keyword>
<dbReference type="AlphaFoldDB" id="A0A6S7B9N8"/>
<dbReference type="RefSeq" id="WP_175103913.1">
    <property type="nucleotide sequence ID" value="NZ_CADIKM010000004.1"/>
</dbReference>
<evidence type="ECO:0008006" key="3">
    <source>
        <dbReference type="Google" id="ProtNLM"/>
    </source>
</evidence>
<name>A0A6S7B9N8_9BURK</name>
<reference evidence="1 2" key="1">
    <citation type="submission" date="2020-04" db="EMBL/GenBank/DDBJ databases">
        <authorList>
            <person name="De Canck E."/>
        </authorList>
    </citation>
    <scope>NUCLEOTIDE SEQUENCE [LARGE SCALE GENOMIC DNA]</scope>
    <source>
        <strain evidence="1 2">LMG 28138</strain>
    </source>
</reference>
<accession>A0A6S7B9N8</accession>
<proteinExistence type="predicted"/>
<evidence type="ECO:0000313" key="1">
    <source>
        <dbReference type="EMBL" id="CAB3781752.1"/>
    </source>
</evidence>
<dbReference type="Proteomes" id="UP000494115">
    <property type="component" value="Unassembled WGS sequence"/>
</dbReference>
<organism evidence="1 2">
    <name type="scientific">Pararobbsia alpina</name>
    <dbReference type="NCBI Taxonomy" id="621374"/>
    <lineage>
        <taxon>Bacteria</taxon>
        <taxon>Pseudomonadati</taxon>
        <taxon>Pseudomonadota</taxon>
        <taxon>Betaproteobacteria</taxon>
        <taxon>Burkholderiales</taxon>
        <taxon>Burkholderiaceae</taxon>
        <taxon>Pararobbsia</taxon>
    </lineage>
</organism>
<gene>
    <name evidence="1" type="ORF">LMG28138_01316</name>
</gene>